<name>A5E6S9_LODEL</name>
<keyword evidence="4" id="KW-1185">Reference proteome</keyword>
<keyword evidence="2" id="KW-0732">Signal</keyword>
<dbReference type="OMA" id="ANEYIHF"/>
<evidence type="ECO:0000256" key="1">
    <source>
        <dbReference type="SAM" id="Phobius"/>
    </source>
</evidence>
<feature type="transmembrane region" description="Helical" evidence="1">
    <location>
        <begin position="158"/>
        <end position="176"/>
    </location>
</feature>
<accession>A5E6S9</accession>
<sequence>MYSKTTSLYSIIILLSTFLHFISADSTDSTESSAQATSSQPDEVVLLTRLVSDVATNANEYIHFFETQTQVPIPLNLIGTLRQITTYTDDSYTTLAENLALMGSVESLVTVLPWYESRIVSGDGDGKVLSLSDVGSVSGSASGSSGSSSKSSNESQNGGAMIAGGVFAMCAGLLLAI</sequence>
<dbReference type="Proteomes" id="UP000001996">
    <property type="component" value="Unassembled WGS sequence"/>
</dbReference>
<reference evidence="3 4" key="1">
    <citation type="journal article" date="2009" name="Nature">
        <title>Evolution of pathogenicity and sexual reproduction in eight Candida genomes.</title>
        <authorList>
            <person name="Butler G."/>
            <person name="Rasmussen M.D."/>
            <person name="Lin M.F."/>
            <person name="Santos M.A."/>
            <person name="Sakthikumar S."/>
            <person name="Munro C.A."/>
            <person name="Rheinbay E."/>
            <person name="Grabherr M."/>
            <person name="Forche A."/>
            <person name="Reedy J.L."/>
            <person name="Agrafioti I."/>
            <person name="Arnaud M.B."/>
            <person name="Bates S."/>
            <person name="Brown A.J."/>
            <person name="Brunke S."/>
            <person name="Costanzo M.C."/>
            <person name="Fitzpatrick D.A."/>
            <person name="de Groot P.W."/>
            <person name="Harris D."/>
            <person name="Hoyer L.L."/>
            <person name="Hube B."/>
            <person name="Klis F.M."/>
            <person name="Kodira C."/>
            <person name="Lennard N."/>
            <person name="Logue M.E."/>
            <person name="Martin R."/>
            <person name="Neiman A.M."/>
            <person name="Nikolaou E."/>
            <person name="Quail M.A."/>
            <person name="Quinn J."/>
            <person name="Santos M.C."/>
            <person name="Schmitzberger F.F."/>
            <person name="Sherlock G."/>
            <person name="Shah P."/>
            <person name="Silverstein K.A."/>
            <person name="Skrzypek M.S."/>
            <person name="Soll D."/>
            <person name="Staggs R."/>
            <person name="Stansfield I."/>
            <person name="Stumpf M.P."/>
            <person name="Sudbery P.E."/>
            <person name="Srikantha T."/>
            <person name="Zeng Q."/>
            <person name="Berman J."/>
            <person name="Berriman M."/>
            <person name="Heitman J."/>
            <person name="Gow N.A."/>
            <person name="Lorenz M.C."/>
            <person name="Birren B.W."/>
            <person name="Kellis M."/>
            <person name="Cuomo C.A."/>
        </authorList>
    </citation>
    <scope>NUCLEOTIDE SEQUENCE [LARGE SCALE GENOMIC DNA]</scope>
    <source>
        <strain evidence="4">ATCC 11503 / BCRC 21390 / CBS 2605 / JCM 1781 / NBRC 1676 / NRRL YB-4239</strain>
    </source>
</reference>
<organism evidence="3 4">
    <name type="scientific">Lodderomyces elongisporus (strain ATCC 11503 / CBS 2605 / JCM 1781 / NBRC 1676 / NRRL YB-4239)</name>
    <name type="common">Yeast</name>
    <name type="synonym">Saccharomyces elongisporus</name>
    <dbReference type="NCBI Taxonomy" id="379508"/>
    <lineage>
        <taxon>Eukaryota</taxon>
        <taxon>Fungi</taxon>
        <taxon>Dikarya</taxon>
        <taxon>Ascomycota</taxon>
        <taxon>Saccharomycotina</taxon>
        <taxon>Pichiomycetes</taxon>
        <taxon>Debaryomycetaceae</taxon>
        <taxon>Candida/Lodderomyces clade</taxon>
        <taxon>Lodderomyces</taxon>
    </lineage>
</organism>
<dbReference type="InterPro" id="IPR000992">
    <property type="entry name" value="SRP1_TIP1"/>
</dbReference>
<evidence type="ECO:0000313" key="4">
    <source>
        <dbReference type="Proteomes" id="UP000001996"/>
    </source>
</evidence>
<protein>
    <recommendedName>
        <fullName evidence="5">Temperature shock-inducible protein 1</fullName>
    </recommendedName>
</protein>
<dbReference type="Pfam" id="PF00660">
    <property type="entry name" value="SRP1_TIP1"/>
    <property type="match status" value="1"/>
</dbReference>
<keyword evidence="1" id="KW-1133">Transmembrane helix</keyword>
<dbReference type="VEuPathDB" id="FungiDB:LELG_05318"/>
<dbReference type="OrthoDB" id="4069694at2759"/>
<dbReference type="EMBL" id="CH981532">
    <property type="protein sequence ID" value="EDK47137.1"/>
    <property type="molecule type" value="Genomic_DNA"/>
</dbReference>
<keyword evidence="1" id="KW-0472">Membrane</keyword>
<evidence type="ECO:0008006" key="5">
    <source>
        <dbReference type="Google" id="ProtNLM"/>
    </source>
</evidence>
<keyword evidence="1" id="KW-0812">Transmembrane</keyword>
<evidence type="ECO:0000313" key="3">
    <source>
        <dbReference type="EMBL" id="EDK47137.1"/>
    </source>
</evidence>
<evidence type="ECO:0000256" key="2">
    <source>
        <dbReference type="SAM" id="SignalP"/>
    </source>
</evidence>
<proteinExistence type="predicted"/>
<dbReference type="InParanoid" id="A5E6S9"/>
<feature type="chain" id="PRO_5002680702" description="Temperature shock-inducible protein 1" evidence="2">
    <location>
        <begin position="25"/>
        <end position="177"/>
    </location>
</feature>
<dbReference type="GeneID" id="5230585"/>
<feature type="signal peptide" evidence="2">
    <location>
        <begin position="1"/>
        <end position="24"/>
    </location>
</feature>
<gene>
    <name evidence="3" type="ORF">LELG_05318</name>
</gene>
<dbReference type="HOGENOM" id="CLU_129392_0_0_1"/>
<dbReference type="KEGG" id="lel:PVL30_002413"/>
<dbReference type="AlphaFoldDB" id="A5E6S9"/>